<name>A0ACC0I1U8_9ERIC</name>
<gene>
    <name evidence="1" type="ORF">LOK49_LG04G00615</name>
</gene>
<evidence type="ECO:0000313" key="1">
    <source>
        <dbReference type="EMBL" id="KAI8018717.1"/>
    </source>
</evidence>
<proteinExistence type="predicted"/>
<dbReference type="Proteomes" id="UP001060215">
    <property type="component" value="Chromosome 2"/>
</dbReference>
<sequence>MVLDSPYFDAQGSVSKGPNESEAQEVDQLETAKRSPSSGFQVVASPSTAKSCSLKIEEQNSVGITSEHSSPKAPSPSSDLYMAPKVYKDEIFDRSVDVYSFGLILYEMVMAVFAYIYHQSFVISQSYPVEVLLDQGEETGEQECSSGEVVEKPTETIQEEFYWAMPEEHERREHQGRKEAARGAIREAVAASFMILFSFTIFMG</sequence>
<organism evidence="1 2">
    <name type="scientific">Camellia lanceoleosa</name>
    <dbReference type="NCBI Taxonomy" id="1840588"/>
    <lineage>
        <taxon>Eukaryota</taxon>
        <taxon>Viridiplantae</taxon>
        <taxon>Streptophyta</taxon>
        <taxon>Embryophyta</taxon>
        <taxon>Tracheophyta</taxon>
        <taxon>Spermatophyta</taxon>
        <taxon>Magnoliopsida</taxon>
        <taxon>eudicotyledons</taxon>
        <taxon>Gunneridae</taxon>
        <taxon>Pentapetalae</taxon>
        <taxon>asterids</taxon>
        <taxon>Ericales</taxon>
        <taxon>Theaceae</taxon>
        <taxon>Camellia</taxon>
    </lineage>
</organism>
<protein>
    <submittedName>
        <fullName evidence="1">Integrin-linked protein kinase 1</fullName>
    </submittedName>
</protein>
<comment type="caution">
    <text evidence="1">The sequence shown here is derived from an EMBL/GenBank/DDBJ whole genome shotgun (WGS) entry which is preliminary data.</text>
</comment>
<keyword evidence="2" id="KW-1185">Reference proteome</keyword>
<keyword evidence="1" id="KW-0401">Integrin</keyword>
<keyword evidence="1" id="KW-0418">Kinase</keyword>
<reference evidence="1 2" key="1">
    <citation type="journal article" date="2022" name="Plant J.">
        <title>Chromosome-level genome of Camellia lanceoleosa provides a valuable resource for understanding genome evolution and self-incompatibility.</title>
        <authorList>
            <person name="Gong W."/>
            <person name="Xiao S."/>
            <person name="Wang L."/>
            <person name="Liao Z."/>
            <person name="Chang Y."/>
            <person name="Mo W."/>
            <person name="Hu G."/>
            <person name="Li W."/>
            <person name="Zhao G."/>
            <person name="Zhu H."/>
            <person name="Hu X."/>
            <person name="Ji K."/>
            <person name="Xiang X."/>
            <person name="Song Q."/>
            <person name="Yuan D."/>
            <person name="Jin S."/>
            <person name="Zhang L."/>
        </authorList>
    </citation>
    <scope>NUCLEOTIDE SEQUENCE [LARGE SCALE GENOMIC DNA]</scope>
    <source>
        <strain evidence="1">SQ_2022a</strain>
    </source>
</reference>
<dbReference type="EMBL" id="CM045759">
    <property type="protein sequence ID" value="KAI8018717.1"/>
    <property type="molecule type" value="Genomic_DNA"/>
</dbReference>
<keyword evidence="1" id="KW-0808">Transferase</keyword>
<evidence type="ECO:0000313" key="2">
    <source>
        <dbReference type="Proteomes" id="UP001060215"/>
    </source>
</evidence>
<accession>A0ACC0I1U8</accession>